<dbReference type="GO" id="GO:0034605">
    <property type="term" value="P:cellular response to heat"/>
    <property type="evidence" value="ECO:0007669"/>
    <property type="project" value="TreeGrafter"/>
</dbReference>
<feature type="domain" description="Clp R" evidence="11">
    <location>
        <begin position="1"/>
        <end position="93"/>
    </location>
</feature>
<evidence type="ECO:0000256" key="8">
    <source>
        <dbReference type="PROSITE-ProRule" id="PRU01251"/>
    </source>
</evidence>
<dbReference type="AlphaFoldDB" id="A0A9E1B6K9"/>
<keyword evidence="4 9" id="KW-0547">Nucleotide-binding</keyword>
<dbReference type="PANTHER" id="PTHR11638:SF18">
    <property type="entry name" value="HEAT SHOCK PROTEIN 104"/>
    <property type="match status" value="1"/>
</dbReference>
<dbReference type="EMBL" id="JAHAKR010000306">
    <property type="protein sequence ID" value="MBS5830483.1"/>
    <property type="molecule type" value="Genomic_DNA"/>
</dbReference>
<dbReference type="Gene3D" id="1.10.1780.10">
    <property type="entry name" value="Clp, N-terminal domain"/>
    <property type="match status" value="1"/>
</dbReference>
<dbReference type="Proteomes" id="UP000824019">
    <property type="component" value="Unassembled WGS sequence"/>
</dbReference>
<comment type="similarity">
    <text evidence="1 9">Belongs to the ClpA/ClpB family.</text>
</comment>
<dbReference type="InterPro" id="IPR004176">
    <property type="entry name" value="Clp_R_N"/>
</dbReference>
<dbReference type="InterPro" id="IPR001270">
    <property type="entry name" value="ClpA/B"/>
</dbReference>
<dbReference type="CDD" id="cd00009">
    <property type="entry name" value="AAA"/>
    <property type="match status" value="1"/>
</dbReference>
<evidence type="ECO:0000313" key="13">
    <source>
        <dbReference type="Proteomes" id="UP000824019"/>
    </source>
</evidence>
<dbReference type="PROSITE" id="PS00871">
    <property type="entry name" value="CLPAB_2"/>
    <property type="match status" value="1"/>
</dbReference>
<dbReference type="Pfam" id="PF17871">
    <property type="entry name" value="AAA_lid_9"/>
    <property type="match status" value="1"/>
</dbReference>
<evidence type="ECO:0000256" key="9">
    <source>
        <dbReference type="RuleBase" id="RU004432"/>
    </source>
</evidence>
<dbReference type="InterPro" id="IPR018368">
    <property type="entry name" value="ClpA/B_CS1"/>
</dbReference>
<evidence type="ECO:0000259" key="11">
    <source>
        <dbReference type="PROSITE" id="PS51903"/>
    </source>
</evidence>
<feature type="non-terminal residue" evidence="12">
    <location>
        <position position="1"/>
    </location>
</feature>
<feature type="non-terminal residue" evidence="12">
    <location>
        <position position="697"/>
    </location>
</feature>
<dbReference type="InterPro" id="IPR041546">
    <property type="entry name" value="ClpA/ClpB_AAA_lid"/>
</dbReference>
<evidence type="ECO:0000313" key="12">
    <source>
        <dbReference type="EMBL" id="MBS5830483.1"/>
    </source>
</evidence>
<evidence type="ECO:0000256" key="1">
    <source>
        <dbReference type="ARBA" id="ARBA00008675"/>
    </source>
</evidence>
<evidence type="ECO:0000256" key="4">
    <source>
        <dbReference type="ARBA" id="ARBA00022741"/>
    </source>
</evidence>
<evidence type="ECO:0000256" key="3">
    <source>
        <dbReference type="ARBA" id="ARBA00022737"/>
    </source>
</evidence>
<dbReference type="GO" id="GO:0016887">
    <property type="term" value="F:ATP hydrolysis activity"/>
    <property type="evidence" value="ECO:0007669"/>
    <property type="project" value="InterPro"/>
</dbReference>
<dbReference type="SMART" id="SM00382">
    <property type="entry name" value="AAA"/>
    <property type="match status" value="2"/>
</dbReference>
<evidence type="ECO:0000256" key="6">
    <source>
        <dbReference type="ARBA" id="ARBA00023186"/>
    </source>
</evidence>
<dbReference type="PANTHER" id="PTHR11638">
    <property type="entry name" value="ATP-DEPENDENT CLP PROTEASE"/>
    <property type="match status" value="1"/>
</dbReference>
<evidence type="ECO:0000256" key="10">
    <source>
        <dbReference type="SAM" id="Coils"/>
    </source>
</evidence>
<dbReference type="FunFam" id="3.40.50.300:FF:000120">
    <property type="entry name" value="ATP-dependent chaperone ClpB"/>
    <property type="match status" value="1"/>
</dbReference>
<evidence type="ECO:0000256" key="7">
    <source>
        <dbReference type="ARBA" id="ARBA00026057"/>
    </source>
</evidence>
<dbReference type="Gene3D" id="3.40.50.300">
    <property type="entry name" value="P-loop containing nucleotide triphosphate hydrolases"/>
    <property type="match status" value="3"/>
</dbReference>
<keyword evidence="3 8" id="KW-0677">Repeat</keyword>
<dbReference type="InterPro" id="IPR003959">
    <property type="entry name" value="ATPase_AAA_core"/>
</dbReference>
<dbReference type="Pfam" id="PF07724">
    <property type="entry name" value="AAA_2"/>
    <property type="match status" value="1"/>
</dbReference>
<comment type="subunit">
    <text evidence="7">Homohexamer. The oligomerization is ATP-dependent.</text>
</comment>
<dbReference type="PROSITE" id="PS00870">
    <property type="entry name" value="CLPAB_1"/>
    <property type="match status" value="1"/>
</dbReference>
<evidence type="ECO:0000256" key="5">
    <source>
        <dbReference type="ARBA" id="ARBA00022840"/>
    </source>
</evidence>
<dbReference type="CDD" id="cd19499">
    <property type="entry name" value="RecA-like_ClpB_Hsp104-like"/>
    <property type="match status" value="1"/>
</dbReference>
<comment type="caution">
    <text evidence="12">The sequence shown here is derived from an EMBL/GenBank/DDBJ whole genome shotgun (WGS) entry which is preliminary data.</text>
</comment>
<gene>
    <name evidence="12" type="ORF">KIC69_06615</name>
</gene>
<evidence type="ECO:0000256" key="2">
    <source>
        <dbReference type="ARBA" id="ARBA00017574"/>
    </source>
</evidence>
<dbReference type="PRINTS" id="PR00300">
    <property type="entry name" value="CLPPROTEASEA"/>
</dbReference>
<dbReference type="InterPro" id="IPR028299">
    <property type="entry name" value="ClpA/B_CS2"/>
</dbReference>
<dbReference type="GO" id="GO:0005524">
    <property type="term" value="F:ATP binding"/>
    <property type="evidence" value="ECO:0007669"/>
    <property type="project" value="UniProtKB-KW"/>
</dbReference>
<accession>A0A9E1B6K9</accession>
<sequence>MNISKDAVELEIKSKISSLPSSSNVTKDNVSVSRELINSLENAKALMVSMGDSYIAVDTWIISALELSEIKQILSKFCDILEIKKNLESIRGGKKIDSQTGDDTLDSLEKFGIDLTQKALNKELDPVIGRDEEITRMMQILIRKSKNNPILLGEPGVGKTAIVEGLAQKIVARDVPTSLANKRVIALDMSAVVAGAKYRGEFEDRLKAVIDEVKKAGNIILFIDEIHTIVGAGASEGGMDAANILKPALARGELHAVGATTLKEYRKYFEKDAALQRRFQPIDVKEPSVNEALQILRGIKERLEVHHGITITDSALVAAARLSDRYIANRFLPDKAIDLIDEAAAELKMQIESEPYELSKIKREIVTLQVEKEALKMEDADKNKERLGEIEKEIADLNEKKLALDTKFENEKAVFGGISKATKEIDSLKSQAEIAKRNGDLQKAAEIEYGKIADAKKHKHELEEKWEHMKKEGVLLKNQVDEELVAEILSKWTGISVKKMLTSEKEKYLRIEEHLRESVVGQDDALHALARAVKRNKAGLNEGQRPIGSFLFLGPTGVGKTQSAKALAKFLFDDEKALIRFDMSEYMEKHSVSRLLGAPPGYVGYDEGGQLTEAVRRRPYSVILFDEVEKAHKDVFNILLGILDDGRATDNKGVTVDFKNTIIILTSNIASNFIMELKGEDRDVSVKNELKNYFKPE</sequence>
<dbReference type="Pfam" id="PF02861">
    <property type="entry name" value="Clp_N"/>
    <property type="match status" value="1"/>
</dbReference>
<keyword evidence="5 9" id="KW-0067">ATP-binding</keyword>
<dbReference type="SUPFAM" id="SSF52540">
    <property type="entry name" value="P-loop containing nucleoside triphosphate hydrolases"/>
    <property type="match status" value="2"/>
</dbReference>
<dbReference type="SUPFAM" id="SSF81923">
    <property type="entry name" value="Double Clp-N motif"/>
    <property type="match status" value="1"/>
</dbReference>
<dbReference type="InterPro" id="IPR036628">
    <property type="entry name" value="Clp_N_dom_sf"/>
</dbReference>
<organism evidence="12 13">
    <name type="scientific">Campylobacter concisus</name>
    <dbReference type="NCBI Taxonomy" id="199"/>
    <lineage>
        <taxon>Bacteria</taxon>
        <taxon>Pseudomonadati</taxon>
        <taxon>Campylobacterota</taxon>
        <taxon>Epsilonproteobacteria</taxon>
        <taxon>Campylobacterales</taxon>
        <taxon>Campylobacteraceae</taxon>
        <taxon>Campylobacter</taxon>
    </lineage>
</organism>
<dbReference type="InterPro" id="IPR050130">
    <property type="entry name" value="ClpA_ClpB"/>
</dbReference>
<dbReference type="GO" id="GO:0005737">
    <property type="term" value="C:cytoplasm"/>
    <property type="evidence" value="ECO:0007669"/>
    <property type="project" value="TreeGrafter"/>
</dbReference>
<keyword evidence="6 9" id="KW-0143">Chaperone</keyword>
<name>A0A9E1B6K9_9BACT</name>
<keyword evidence="10" id="KW-0175">Coiled coil</keyword>
<proteinExistence type="inferred from homology"/>
<dbReference type="FunFam" id="3.40.50.300:FF:000010">
    <property type="entry name" value="Chaperone clpB 1, putative"/>
    <property type="match status" value="1"/>
</dbReference>
<reference evidence="12" key="1">
    <citation type="submission" date="2021-02" db="EMBL/GenBank/DDBJ databases">
        <title>Infant gut strain persistence is associated with maternal origin, phylogeny, and functional potential including surface adhesion and iron acquisition.</title>
        <authorList>
            <person name="Lou Y.C."/>
        </authorList>
    </citation>
    <scope>NUCLEOTIDE SEQUENCE</scope>
    <source>
        <strain evidence="12">L3_101_000G1_dasL3_101_000G1_concoct_7_sub</strain>
    </source>
</reference>
<feature type="coiled-coil region" evidence="10">
    <location>
        <begin position="358"/>
        <end position="472"/>
    </location>
</feature>
<dbReference type="PROSITE" id="PS51903">
    <property type="entry name" value="CLP_R"/>
    <property type="match status" value="1"/>
</dbReference>
<dbReference type="FunFam" id="3.40.50.300:FF:000025">
    <property type="entry name" value="ATP-dependent Clp protease subunit"/>
    <property type="match status" value="1"/>
</dbReference>
<dbReference type="Pfam" id="PF00004">
    <property type="entry name" value="AAA"/>
    <property type="match status" value="1"/>
</dbReference>
<protein>
    <recommendedName>
        <fullName evidence="2">Chaperone protein ClpB</fullName>
    </recommendedName>
</protein>
<dbReference type="InterPro" id="IPR027417">
    <property type="entry name" value="P-loop_NTPase"/>
</dbReference>
<dbReference type="InterPro" id="IPR003593">
    <property type="entry name" value="AAA+_ATPase"/>
</dbReference>